<evidence type="ECO:0000313" key="1">
    <source>
        <dbReference type="EMBL" id="SIS97842.1"/>
    </source>
</evidence>
<evidence type="ECO:0000313" key="2">
    <source>
        <dbReference type="Proteomes" id="UP000185639"/>
    </source>
</evidence>
<proteinExistence type="predicted"/>
<gene>
    <name evidence="1" type="ORF">SAMN05421686_10724</name>
</gene>
<evidence type="ECO:0008006" key="3">
    <source>
        <dbReference type="Google" id="ProtNLM"/>
    </source>
</evidence>
<dbReference type="STRING" id="484498.SAMN05421686_10724"/>
<dbReference type="AlphaFoldDB" id="A0A1N7NHQ4"/>
<protein>
    <recommendedName>
        <fullName evidence="3">Structural protein P5</fullName>
    </recommendedName>
</protein>
<accession>A0A1N7NHQ4</accession>
<reference evidence="2" key="1">
    <citation type="submission" date="2017-01" db="EMBL/GenBank/DDBJ databases">
        <authorList>
            <person name="Varghese N."/>
            <person name="Submissions S."/>
        </authorList>
    </citation>
    <scope>NUCLEOTIDE SEQUENCE [LARGE SCALE GENOMIC DNA]</scope>
    <source>
        <strain evidence="2">DSM 24913</strain>
    </source>
</reference>
<organism evidence="1 2">
    <name type="scientific">Thalassolituus maritimus</name>
    <dbReference type="NCBI Taxonomy" id="484498"/>
    <lineage>
        <taxon>Bacteria</taxon>
        <taxon>Pseudomonadati</taxon>
        <taxon>Pseudomonadota</taxon>
        <taxon>Gammaproteobacteria</taxon>
        <taxon>Oceanospirillales</taxon>
        <taxon>Oceanospirillaceae</taxon>
        <taxon>Thalassolituus</taxon>
    </lineage>
</organism>
<keyword evidence="2" id="KW-1185">Reference proteome</keyword>
<dbReference type="RefSeq" id="WP_217693597.1">
    <property type="nucleotide sequence ID" value="NZ_FTOH01000007.1"/>
</dbReference>
<dbReference type="EMBL" id="FTOH01000007">
    <property type="protein sequence ID" value="SIS97842.1"/>
    <property type="molecule type" value="Genomic_DNA"/>
</dbReference>
<sequence>MKAVMTLAAVAAFIILGGRKIALSTAPRGLRNNNPGNIRETTGSLWNGQTGTDGQFAIFGAPEYGIRAMSKLLMNYQALYGIDTVRGLINRWAPPNENDTGAYVGHVAESLGVHPDQTIEVAEHLPGLVAVITRHENGVQPYSDELINTGVAMATEGYENA</sequence>
<name>A0A1N7NHQ4_9GAMM</name>
<dbReference type="Proteomes" id="UP000185639">
    <property type="component" value="Unassembled WGS sequence"/>
</dbReference>